<evidence type="ECO:0000256" key="4">
    <source>
        <dbReference type="ARBA" id="ARBA00022692"/>
    </source>
</evidence>
<dbReference type="EMBL" id="FOQK01000022">
    <property type="protein sequence ID" value="SFI22467.1"/>
    <property type="molecule type" value="Genomic_DNA"/>
</dbReference>
<dbReference type="InterPro" id="IPR035906">
    <property type="entry name" value="MetI-like_sf"/>
</dbReference>
<keyword evidence="4 8" id="KW-0812">Transmembrane</keyword>
<keyword evidence="6 8" id="KW-1133">Transmembrane helix</keyword>
<keyword evidence="2 8" id="KW-0813">Transport</keyword>
<dbReference type="PANTHER" id="PTHR30614">
    <property type="entry name" value="MEMBRANE COMPONENT OF AMINO ACID ABC TRANSPORTER"/>
    <property type="match status" value="1"/>
</dbReference>
<name>A0A1I3GGA9_SELRU</name>
<dbReference type="PANTHER" id="PTHR30614:SF0">
    <property type="entry name" value="L-CYSTINE TRANSPORT SYSTEM PERMEASE PROTEIN TCYL"/>
    <property type="match status" value="1"/>
</dbReference>
<evidence type="ECO:0000256" key="6">
    <source>
        <dbReference type="ARBA" id="ARBA00022989"/>
    </source>
</evidence>
<keyword evidence="5" id="KW-0029">Amino-acid transport</keyword>
<dbReference type="InterPro" id="IPR043429">
    <property type="entry name" value="ArtM/GltK/GlnP/TcyL/YhdX-like"/>
</dbReference>
<dbReference type="GO" id="GO:0043190">
    <property type="term" value="C:ATP-binding cassette (ABC) transporter complex"/>
    <property type="evidence" value="ECO:0007669"/>
    <property type="project" value="InterPro"/>
</dbReference>
<gene>
    <name evidence="10" type="ORF">SAMN04487861_12226</name>
</gene>
<feature type="transmembrane region" description="Helical" evidence="8">
    <location>
        <begin position="63"/>
        <end position="81"/>
    </location>
</feature>
<dbReference type="Gene3D" id="1.10.3720.10">
    <property type="entry name" value="MetI-like"/>
    <property type="match status" value="1"/>
</dbReference>
<dbReference type="OrthoDB" id="9787841at2"/>
<keyword evidence="3" id="KW-1003">Cell membrane</keyword>
<dbReference type="Proteomes" id="UP000183639">
    <property type="component" value="Unassembled WGS sequence"/>
</dbReference>
<feature type="domain" description="ABC transmembrane type-1" evidence="9">
    <location>
        <begin position="22"/>
        <end position="220"/>
    </location>
</feature>
<dbReference type="InterPro" id="IPR010065">
    <property type="entry name" value="AA_ABC_transptr_permease_3TM"/>
</dbReference>
<evidence type="ECO:0000313" key="11">
    <source>
        <dbReference type="Proteomes" id="UP000183639"/>
    </source>
</evidence>
<proteinExistence type="inferred from homology"/>
<sequence length="262" mass="28772">MDTRAFDPAMIFTVMPDLLEYLDVTLLVGAGSIIGGSLLGMLLAWAKIGGTRGLRWLAQGYTYVMRCTPSIVLLFIVFYGLPQLMDALFSYNINQMNRAVFAILTFVLLFGAYISEVFRSAYLAVPQGQYEAAVSIGIPPIKAFFLVMLPQAAVVALPNFANSTINLLKEGALAYTIGLIDMIGQGNLIIAQNFGAYGIEVYTACMLIYWGMTLLLERVFDWLEARLDKGQTLAIRSKDATGKEKNGWKEWLKGGEAHGIGL</sequence>
<evidence type="ECO:0000256" key="3">
    <source>
        <dbReference type="ARBA" id="ARBA00022475"/>
    </source>
</evidence>
<organism evidence="10 11">
    <name type="scientific">Selenomonas ruminantium</name>
    <dbReference type="NCBI Taxonomy" id="971"/>
    <lineage>
        <taxon>Bacteria</taxon>
        <taxon>Bacillati</taxon>
        <taxon>Bacillota</taxon>
        <taxon>Negativicutes</taxon>
        <taxon>Selenomonadales</taxon>
        <taxon>Selenomonadaceae</taxon>
        <taxon>Selenomonas</taxon>
    </lineage>
</organism>
<keyword evidence="7 8" id="KW-0472">Membrane</keyword>
<dbReference type="RefSeq" id="WP_075444981.1">
    <property type="nucleotide sequence ID" value="NZ_FOQK01000022.1"/>
</dbReference>
<evidence type="ECO:0000256" key="8">
    <source>
        <dbReference type="RuleBase" id="RU363032"/>
    </source>
</evidence>
<dbReference type="PROSITE" id="PS50928">
    <property type="entry name" value="ABC_TM1"/>
    <property type="match status" value="1"/>
</dbReference>
<dbReference type="Pfam" id="PF00528">
    <property type="entry name" value="BPD_transp_1"/>
    <property type="match status" value="1"/>
</dbReference>
<dbReference type="GO" id="GO:0022857">
    <property type="term" value="F:transmembrane transporter activity"/>
    <property type="evidence" value="ECO:0007669"/>
    <property type="project" value="InterPro"/>
</dbReference>
<dbReference type="SUPFAM" id="SSF161098">
    <property type="entry name" value="MetI-like"/>
    <property type="match status" value="1"/>
</dbReference>
<evidence type="ECO:0000313" key="10">
    <source>
        <dbReference type="EMBL" id="SFI22467.1"/>
    </source>
</evidence>
<comment type="subcellular location">
    <subcellularLocation>
        <location evidence="1 8">Cell membrane</location>
        <topology evidence="1 8">Multi-pass membrane protein</topology>
    </subcellularLocation>
</comment>
<evidence type="ECO:0000259" key="9">
    <source>
        <dbReference type="PROSITE" id="PS50928"/>
    </source>
</evidence>
<feature type="transmembrane region" description="Helical" evidence="8">
    <location>
        <begin position="101"/>
        <end position="121"/>
    </location>
</feature>
<dbReference type="GO" id="GO:0006865">
    <property type="term" value="P:amino acid transport"/>
    <property type="evidence" value="ECO:0007669"/>
    <property type="project" value="UniProtKB-KW"/>
</dbReference>
<dbReference type="CDD" id="cd06261">
    <property type="entry name" value="TM_PBP2"/>
    <property type="match status" value="1"/>
</dbReference>
<dbReference type="NCBIfam" id="TIGR01726">
    <property type="entry name" value="HEQRo_perm_3TM"/>
    <property type="match status" value="1"/>
</dbReference>
<evidence type="ECO:0000256" key="5">
    <source>
        <dbReference type="ARBA" id="ARBA00022970"/>
    </source>
</evidence>
<dbReference type="AlphaFoldDB" id="A0A1I3GGA9"/>
<protein>
    <submittedName>
        <fullName evidence="10">L-cystine transport system permease protein</fullName>
    </submittedName>
</protein>
<reference evidence="10 11" key="1">
    <citation type="submission" date="2016-10" db="EMBL/GenBank/DDBJ databases">
        <authorList>
            <person name="de Groot N.N."/>
        </authorList>
    </citation>
    <scope>NUCLEOTIDE SEQUENCE [LARGE SCALE GENOMIC DNA]</scope>
    <source>
        <strain evidence="10 11">Z108</strain>
    </source>
</reference>
<dbReference type="InterPro" id="IPR000515">
    <property type="entry name" value="MetI-like"/>
</dbReference>
<evidence type="ECO:0000256" key="1">
    <source>
        <dbReference type="ARBA" id="ARBA00004651"/>
    </source>
</evidence>
<accession>A0A1I3GGA9</accession>
<evidence type="ECO:0000256" key="7">
    <source>
        <dbReference type="ARBA" id="ARBA00023136"/>
    </source>
</evidence>
<feature type="transmembrane region" description="Helical" evidence="8">
    <location>
        <begin position="196"/>
        <end position="216"/>
    </location>
</feature>
<feature type="transmembrane region" description="Helical" evidence="8">
    <location>
        <begin position="141"/>
        <end position="160"/>
    </location>
</feature>
<comment type="similarity">
    <text evidence="8">Belongs to the binding-protein-dependent transport system permease family.</text>
</comment>
<evidence type="ECO:0000256" key="2">
    <source>
        <dbReference type="ARBA" id="ARBA00022448"/>
    </source>
</evidence>
<feature type="transmembrane region" description="Helical" evidence="8">
    <location>
        <begin position="21"/>
        <end position="43"/>
    </location>
</feature>